<keyword evidence="3 5" id="KW-0949">S-adenosyl-L-methionine</keyword>
<gene>
    <name evidence="5" type="primary">prmC</name>
    <name evidence="8" type="ORF">SAMN05444417_0286</name>
</gene>
<dbReference type="Gene3D" id="1.10.8.10">
    <property type="entry name" value="DNA helicase RuvA subunit, C-terminal domain"/>
    <property type="match status" value="1"/>
</dbReference>
<comment type="catalytic activity">
    <reaction evidence="4 5">
        <text>L-glutaminyl-[peptide chain release factor] + S-adenosyl-L-methionine = N(5)-methyl-L-glutaminyl-[peptide chain release factor] + S-adenosyl-L-homocysteine + H(+)</text>
        <dbReference type="Rhea" id="RHEA:42896"/>
        <dbReference type="Rhea" id="RHEA-COMP:10271"/>
        <dbReference type="Rhea" id="RHEA-COMP:10272"/>
        <dbReference type="ChEBI" id="CHEBI:15378"/>
        <dbReference type="ChEBI" id="CHEBI:30011"/>
        <dbReference type="ChEBI" id="CHEBI:57856"/>
        <dbReference type="ChEBI" id="CHEBI:59789"/>
        <dbReference type="ChEBI" id="CHEBI:61891"/>
        <dbReference type="EC" id="2.1.1.297"/>
    </reaction>
</comment>
<dbReference type="GO" id="GO:0102559">
    <property type="term" value="F:peptide chain release factor N(5)-glutamine methyltransferase activity"/>
    <property type="evidence" value="ECO:0007669"/>
    <property type="project" value="UniProtKB-EC"/>
</dbReference>
<dbReference type="InterPro" id="IPR004556">
    <property type="entry name" value="HemK-like"/>
</dbReference>
<accession>A0A1M6A838</accession>
<dbReference type="AlphaFoldDB" id="A0A1M6A838"/>
<dbReference type="EC" id="2.1.1.297" evidence="5"/>
<keyword evidence="1 5" id="KW-0489">Methyltransferase</keyword>
<evidence type="ECO:0000256" key="4">
    <source>
        <dbReference type="ARBA" id="ARBA00048391"/>
    </source>
</evidence>
<dbReference type="EMBL" id="FQYO01000001">
    <property type="protein sequence ID" value="SHI32625.1"/>
    <property type="molecule type" value="Genomic_DNA"/>
</dbReference>
<feature type="binding site" evidence="5">
    <location>
        <begin position="182"/>
        <end position="185"/>
    </location>
    <ligand>
        <name>substrate</name>
    </ligand>
</feature>
<evidence type="ECO:0000256" key="1">
    <source>
        <dbReference type="ARBA" id="ARBA00022603"/>
    </source>
</evidence>
<name>A0A1M6A838_9RHOB</name>
<dbReference type="Proteomes" id="UP000184292">
    <property type="component" value="Unassembled WGS sequence"/>
</dbReference>
<evidence type="ECO:0000259" key="7">
    <source>
        <dbReference type="Pfam" id="PF17827"/>
    </source>
</evidence>
<dbReference type="PANTHER" id="PTHR18895">
    <property type="entry name" value="HEMK METHYLTRANSFERASE"/>
    <property type="match status" value="1"/>
</dbReference>
<dbReference type="GO" id="GO:0032259">
    <property type="term" value="P:methylation"/>
    <property type="evidence" value="ECO:0007669"/>
    <property type="project" value="UniProtKB-KW"/>
</dbReference>
<feature type="binding site" evidence="5">
    <location>
        <begin position="116"/>
        <end position="120"/>
    </location>
    <ligand>
        <name>S-adenosyl-L-methionine</name>
        <dbReference type="ChEBI" id="CHEBI:59789"/>
    </ligand>
</feature>
<protein>
    <recommendedName>
        <fullName evidence="5">Release factor glutamine methyltransferase</fullName>
        <shortName evidence="5">RF MTase</shortName>
        <ecNumber evidence="5">2.1.1.297</ecNumber>
    </recommendedName>
    <alternativeName>
        <fullName evidence="5">N5-glutamine methyltransferase PrmC</fullName>
    </alternativeName>
    <alternativeName>
        <fullName evidence="5">Protein-(glutamine-N5) MTase PrmC</fullName>
    </alternativeName>
    <alternativeName>
        <fullName evidence="5">Protein-glutamine N-methyltransferase PrmC</fullName>
    </alternativeName>
</protein>
<comment type="function">
    <text evidence="5">Methylates the class 1 translation termination release factors RF1/PrfA and RF2/PrfB on the glutamine residue of the universally conserved GGQ motif.</text>
</comment>
<dbReference type="SUPFAM" id="SSF53335">
    <property type="entry name" value="S-adenosyl-L-methionine-dependent methyltransferases"/>
    <property type="match status" value="1"/>
</dbReference>
<organism evidence="8 9">
    <name type="scientific">Wenxinia saemankumensis</name>
    <dbReference type="NCBI Taxonomy" id="1447782"/>
    <lineage>
        <taxon>Bacteria</taxon>
        <taxon>Pseudomonadati</taxon>
        <taxon>Pseudomonadota</taxon>
        <taxon>Alphaproteobacteria</taxon>
        <taxon>Rhodobacterales</taxon>
        <taxon>Roseobacteraceae</taxon>
        <taxon>Wenxinia</taxon>
    </lineage>
</organism>
<feature type="binding site" evidence="5">
    <location>
        <position position="168"/>
    </location>
    <ligand>
        <name>S-adenosyl-L-methionine</name>
        <dbReference type="ChEBI" id="CHEBI:59789"/>
    </ligand>
</feature>
<dbReference type="PANTHER" id="PTHR18895:SF74">
    <property type="entry name" value="MTRF1L RELEASE FACTOR GLUTAMINE METHYLTRANSFERASE"/>
    <property type="match status" value="1"/>
</dbReference>
<dbReference type="NCBIfam" id="TIGR03534">
    <property type="entry name" value="RF_mod_PrmC"/>
    <property type="match status" value="1"/>
</dbReference>
<dbReference type="Gene3D" id="3.40.50.150">
    <property type="entry name" value="Vaccinia Virus protein VP39"/>
    <property type="match status" value="1"/>
</dbReference>
<keyword evidence="9" id="KW-1185">Reference proteome</keyword>
<proteinExistence type="inferred from homology"/>
<feature type="binding site" evidence="5">
    <location>
        <position position="139"/>
    </location>
    <ligand>
        <name>S-adenosyl-L-methionine</name>
        <dbReference type="ChEBI" id="CHEBI:59789"/>
    </ligand>
</feature>
<feature type="binding site" evidence="5">
    <location>
        <position position="182"/>
    </location>
    <ligand>
        <name>S-adenosyl-L-methionine</name>
        <dbReference type="ChEBI" id="CHEBI:59789"/>
    </ligand>
</feature>
<dbReference type="InterPro" id="IPR040758">
    <property type="entry name" value="PrmC_N"/>
</dbReference>
<evidence type="ECO:0000313" key="9">
    <source>
        <dbReference type="Proteomes" id="UP000184292"/>
    </source>
</evidence>
<feature type="domain" description="Release factor glutamine methyltransferase N-terminal" evidence="7">
    <location>
        <begin position="6"/>
        <end position="75"/>
    </location>
</feature>
<sequence>MSAAALLRDATHRLAEAGVPDPGRDARRLLAHALGVDPGRLTLHLSDVMSPEAARDYTAYVARRARREPVSQITGSRMFYGRRFRVTAATLDPRPESETLIEAALAEPFERVLDLGTGTGCLLLTLLAEATGTTGQGVDVSPAALAVARANAEALGLSDRAAMIEGDWLAPVDGAFDLIVSNPPYIAHHEMAGLEPEVRDWEPALALTDGADGLGAYRAILSAAPSHLVPGGRLLLEIGPEQGDEVAAMALAAGLDDVSIVPDMDGRDRVVAARDGRSLPF</sequence>
<dbReference type="HAMAP" id="MF_02126">
    <property type="entry name" value="RF_methyltr_PrmC"/>
    <property type="match status" value="1"/>
</dbReference>
<evidence type="ECO:0000256" key="5">
    <source>
        <dbReference type="HAMAP-Rule" id="MF_02126"/>
    </source>
</evidence>
<reference evidence="8 9" key="1">
    <citation type="submission" date="2016-11" db="EMBL/GenBank/DDBJ databases">
        <authorList>
            <person name="Jaros S."/>
            <person name="Januszkiewicz K."/>
            <person name="Wedrychowicz H."/>
        </authorList>
    </citation>
    <scope>NUCLEOTIDE SEQUENCE [LARGE SCALE GENOMIC DNA]</scope>
    <source>
        <strain evidence="8 9">DSM 100565</strain>
    </source>
</reference>
<dbReference type="InterPro" id="IPR019874">
    <property type="entry name" value="RF_methyltr_PrmC"/>
</dbReference>
<dbReference type="InterPro" id="IPR050320">
    <property type="entry name" value="N5-glutamine_MTase"/>
</dbReference>
<dbReference type="InterPro" id="IPR007848">
    <property type="entry name" value="Small_mtfrase_dom"/>
</dbReference>
<dbReference type="RefSeq" id="WP_073325877.1">
    <property type="nucleotide sequence ID" value="NZ_FQYO01000001.1"/>
</dbReference>
<dbReference type="InterPro" id="IPR029063">
    <property type="entry name" value="SAM-dependent_MTases_sf"/>
</dbReference>
<dbReference type="InterPro" id="IPR002052">
    <property type="entry name" value="DNA_methylase_N6_adenine_CS"/>
</dbReference>
<dbReference type="NCBIfam" id="TIGR00536">
    <property type="entry name" value="hemK_fam"/>
    <property type="match status" value="1"/>
</dbReference>
<dbReference type="STRING" id="1447782.SAMN05444417_0286"/>
<keyword evidence="2 5" id="KW-0808">Transferase</keyword>
<dbReference type="Pfam" id="PF17827">
    <property type="entry name" value="PrmC_N"/>
    <property type="match status" value="1"/>
</dbReference>
<dbReference type="PROSITE" id="PS00092">
    <property type="entry name" value="N6_MTASE"/>
    <property type="match status" value="1"/>
</dbReference>
<evidence type="ECO:0000259" key="6">
    <source>
        <dbReference type="Pfam" id="PF05175"/>
    </source>
</evidence>
<evidence type="ECO:0000313" key="8">
    <source>
        <dbReference type="EMBL" id="SHI32625.1"/>
    </source>
</evidence>
<feature type="domain" description="Methyltransferase small" evidence="6">
    <location>
        <begin position="97"/>
        <end position="190"/>
    </location>
</feature>
<dbReference type="OrthoDB" id="9800643at2"/>
<evidence type="ECO:0000256" key="2">
    <source>
        <dbReference type="ARBA" id="ARBA00022679"/>
    </source>
</evidence>
<dbReference type="GO" id="GO:0003676">
    <property type="term" value="F:nucleic acid binding"/>
    <property type="evidence" value="ECO:0007669"/>
    <property type="project" value="InterPro"/>
</dbReference>
<dbReference type="Pfam" id="PF05175">
    <property type="entry name" value="MTS"/>
    <property type="match status" value="1"/>
</dbReference>
<comment type="similarity">
    <text evidence="5">Belongs to the protein N5-glutamine methyltransferase family. PrmC subfamily.</text>
</comment>
<evidence type="ECO:0000256" key="3">
    <source>
        <dbReference type="ARBA" id="ARBA00022691"/>
    </source>
</evidence>